<dbReference type="RefSeq" id="WP_092734705.1">
    <property type="nucleotide sequence ID" value="NZ_FMXE01000049.1"/>
</dbReference>
<dbReference type="EMBL" id="FMXE01000049">
    <property type="protein sequence ID" value="SDA96166.1"/>
    <property type="molecule type" value="Genomic_DNA"/>
</dbReference>
<dbReference type="AlphaFoldDB" id="A0A1G5ZNQ8"/>
<name>A0A1G5ZNQ8_9BACT</name>
<sequence>MSGVSSFKNLQPSQLVNDLILYLETELPNFLISEEFVEILAVKKNENQHSTAFCVYMTNKCASRFCFQRENAQKRSSTVDIGIYKGANLLFTIEAKVLPTPKDSKREDHEYVFGKGGGIERFRKEDHGLDNRNNLLPECGMIAYVKSQDFNYWFSTINQWVSDATWPENEKLEIVNFDKIARLKSNHLRKGGSNVTLHHFWTKVN</sequence>
<evidence type="ECO:0000313" key="2">
    <source>
        <dbReference type="Proteomes" id="UP000198756"/>
    </source>
</evidence>
<dbReference type="Proteomes" id="UP000198756">
    <property type="component" value="Unassembled WGS sequence"/>
</dbReference>
<dbReference type="STRING" id="279824.SAMN03080617_04181"/>
<organism evidence="1 2">
    <name type="scientific">Algoriphagus alkaliphilus</name>
    <dbReference type="NCBI Taxonomy" id="279824"/>
    <lineage>
        <taxon>Bacteria</taxon>
        <taxon>Pseudomonadati</taxon>
        <taxon>Bacteroidota</taxon>
        <taxon>Cytophagia</taxon>
        <taxon>Cytophagales</taxon>
        <taxon>Cyclobacteriaceae</taxon>
        <taxon>Algoriphagus</taxon>
    </lineage>
</organism>
<reference evidence="2" key="1">
    <citation type="submission" date="2016-10" db="EMBL/GenBank/DDBJ databases">
        <authorList>
            <person name="Varghese N."/>
            <person name="Submissions S."/>
        </authorList>
    </citation>
    <scope>NUCLEOTIDE SEQUENCE [LARGE SCALE GENOMIC DNA]</scope>
    <source>
        <strain evidence="2">DSM 22703</strain>
    </source>
</reference>
<keyword evidence="2" id="KW-1185">Reference proteome</keyword>
<dbReference type="OrthoDB" id="1091929at2"/>
<accession>A0A1G5ZNQ8</accession>
<proteinExistence type="predicted"/>
<evidence type="ECO:0000313" key="1">
    <source>
        <dbReference type="EMBL" id="SDA96166.1"/>
    </source>
</evidence>
<gene>
    <name evidence="1" type="ORF">SAMN03080617_04181</name>
</gene>
<protein>
    <submittedName>
        <fullName evidence="1">Uncharacterized protein</fullName>
    </submittedName>
</protein>